<proteinExistence type="predicted"/>
<evidence type="ECO:0000259" key="2">
    <source>
        <dbReference type="Pfam" id="PF13439"/>
    </source>
</evidence>
<gene>
    <name evidence="3" type="ORF">ABNN70_04150</name>
</gene>
<evidence type="ECO:0000259" key="1">
    <source>
        <dbReference type="Pfam" id="PF00534"/>
    </source>
</evidence>
<evidence type="ECO:0000313" key="3">
    <source>
        <dbReference type="EMBL" id="XCJ17686.1"/>
    </source>
</evidence>
<feature type="domain" description="Glycosyltransferase subfamily 4-like N-terminal" evidence="2">
    <location>
        <begin position="31"/>
        <end position="165"/>
    </location>
</feature>
<dbReference type="InterPro" id="IPR001296">
    <property type="entry name" value="Glyco_trans_1"/>
</dbReference>
<accession>A0AAU8IHJ5</accession>
<keyword evidence="3" id="KW-0328">Glycosyltransferase</keyword>
<reference evidence="3" key="1">
    <citation type="submission" date="2024-06" db="EMBL/GenBank/DDBJ databases">
        <authorList>
            <person name="Fan A."/>
            <person name="Zhang F.Y."/>
            <person name="Zhang L."/>
        </authorList>
    </citation>
    <scope>NUCLEOTIDE SEQUENCE</scope>
    <source>
        <strain evidence="3">Y61</strain>
    </source>
</reference>
<dbReference type="SUPFAM" id="SSF53756">
    <property type="entry name" value="UDP-Glycosyltransferase/glycogen phosphorylase"/>
    <property type="match status" value="1"/>
</dbReference>
<dbReference type="AlphaFoldDB" id="A0AAU8IHJ5"/>
<dbReference type="PANTHER" id="PTHR12526:SF638">
    <property type="entry name" value="SPORE COAT PROTEIN SA"/>
    <property type="match status" value="1"/>
</dbReference>
<dbReference type="Gene3D" id="3.40.50.2000">
    <property type="entry name" value="Glycogen Phosphorylase B"/>
    <property type="match status" value="2"/>
</dbReference>
<name>A0AAU8IHJ5_9BACL</name>
<protein>
    <submittedName>
        <fullName evidence="3">Glycosyltransferase family 4 protein</fullName>
        <ecNumber evidence="3">2.4.-.-</ecNumber>
    </submittedName>
</protein>
<dbReference type="GO" id="GO:0016757">
    <property type="term" value="F:glycosyltransferase activity"/>
    <property type="evidence" value="ECO:0007669"/>
    <property type="project" value="UniProtKB-KW"/>
</dbReference>
<dbReference type="RefSeq" id="WP_353948822.1">
    <property type="nucleotide sequence ID" value="NZ_CP159510.1"/>
</dbReference>
<dbReference type="CDD" id="cd03801">
    <property type="entry name" value="GT4_PimA-like"/>
    <property type="match status" value="1"/>
</dbReference>
<dbReference type="InterPro" id="IPR028098">
    <property type="entry name" value="Glyco_trans_4-like_N"/>
</dbReference>
<dbReference type="Pfam" id="PF13439">
    <property type="entry name" value="Glyco_transf_4"/>
    <property type="match status" value="1"/>
</dbReference>
<organism evidence="3">
    <name type="scientific">Sporolactobacillus sp. Y61</name>
    <dbReference type="NCBI Taxonomy" id="3160863"/>
    <lineage>
        <taxon>Bacteria</taxon>
        <taxon>Bacillati</taxon>
        <taxon>Bacillota</taxon>
        <taxon>Bacilli</taxon>
        <taxon>Bacillales</taxon>
        <taxon>Sporolactobacillaceae</taxon>
        <taxon>Sporolactobacillus</taxon>
    </lineage>
</organism>
<dbReference type="PANTHER" id="PTHR12526">
    <property type="entry name" value="GLYCOSYLTRANSFERASE"/>
    <property type="match status" value="1"/>
</dbReference>
<dbReference type="EMBL" id="CP159510">
    <property type="protein sequence ID" value="XCJ17686.1"/>
    <property type="molecule type" value="Genomic_DNA"/>
</dbReference>
<keyword evidence="3" id="KW-0808">Transferase</keyword>
<dbReference type="Pfam" id="PF00534">
    <property type="entry name" value="Glycos_transf_1"/>
    <property type="match status" value="1"/>
</dbReference>
<feature type="domain" description="Glycosyl transferase family 1" evidence="1">
    <location>
        <begin position="180"/>
        <end position="355"/>
    </location>
</feature>
<dbReference type="EC" id="2.4.-.-" evidence="3"/>
<sequence length="383" mass="42963">MKIAFICSDRGPCPPVKGGAIQLLISKIAPLIARSHDVTVFSITDPALPVHEKSGGVTWIRFDRSVFFPHVCESIRAGAFDLIQVYNRPGWLAELRQAAPDARLFLSLHNLIYDTLKMDRHLAAGCLQEADQVLTVSRFVAEDTVAKFPGLEEKTHVLYTGVDTNEYAPVWSEKGKEWRNQIRARYQIAGDERVLLFVGRLVSEKGCHLILEAMKELSETSGRVRLLIVGSKWYADDAPSGYIEKLKQAADELEERVVFTSYVPVEEIPKYFAASDIFICPSQWKEPLARVHYEAMAAGLPVVTTARGGNPELFLNDGAAKIIRRYKDPRAFAQVLNPLLADPDLADQMGRAGRSKVEEIYNFQRVADELETLYQTVTRQAEK</sequence>